<accession>A0ABQ4AV28</accession>
<dbReference type="EMBL" id="BOMP01000141">
    <property type="protein sequence ID" value="GIE44731.1"/>
    <property type="molecule type" value="Genomic_DNA"/>
</dbReference>
<organism evidence="1 2">
    <name type="scientific">Actinoplanes lobatus</name>
    <dbReference type="NCBI Taxonomy" id="113568"/>
    <lineage>
        <taxon>Bacteria</taxon>
        <taxon>Bacillati</taxon>
        <taxon>Actinomycetota</taxon>
        <taxon>Actinomycetes</taxon>
        <taxon>Micromonosporales</taxon>
        <taxon>Micromonosporaceae</taxon>
        <taxon>Actinoplanes</taxon>
    </lineage>
</organism>
<proteinExistence type="predicted"/>
<reference evidence="1 2" key="1">
    <citation type="submission" date="2021-01" db="EMBL/GenBank/DDBJ databases">
        <title>Whole genome shotgun sequence of Actinoplanes lobatus NBRC 12513.</title>
        <authorList>
            <person name="Komaki H."/>
            <person name="Tamura T."/>
        </authorList>
    </citation>
    <scope>NUCLEOTIDE SEQUENCE [LARGE SCALE GENOMIC DNA]</scope>
    <source>
        <strain evidence="1 2">NBRC 12513</strain>
    </source>
</reference>
<gene>
    <name evidence="1" type="ORF">Alo02nite_76290</name>
</gene>
<sequence>MRVRCRLCLDADFLCIRVIGKPDPQLLVDLGSIGWVGLAQRGADVADLLEKVGYLCRAHLRGPWWPGRVQYLGSLAAPGLRLAGGW</sequence>
<dbReference type="Proteomes" id="UP000631312">
    <property type="component" value="Unassembled WGS sequence"/>
</dbReference>
<protein>
    <submittedName>
        <fullName evidence="1">Uncharacterized protein</fullName>
    </submittedName>
</protein>
<name>A0ABQ4AV28_9ACTN</name>
<keyword evidence="2" id="KW-1185">Reference proteome</keyword>
<evidence type="ECO:0000313" key="2">
    <source>
        <dbReference type="Proteomes" id="UP000631312"/>
    </source>
</evidence>
<comment type="caution">
    <text evidence="1">The sequence shown here is derived from an EMBL/GenBank/DDBJ whole genome shotgun (WGS) entry which is preliminary data.</text>
</comment>
<evidence type="ECO:0000313" key="1">
    <source>
        <dbReference type="EMBL" id="GIE44731.1"/>
    </source>
</evidence>